<evidence type="ECO:0000256" key="5">
    <source>
        <dbReference type="ARBA" id="ARBA00022840"/>
    </source>
</evidence>
<dbReference type="InterPro" id="IPR004821">
    <property type="entry name" value="Cyt_trans-like"/>
</dbReference>
<keyword evidence="2 9" id="KW-0808">Transferase</keyword>
<dbReference type="Proteomes" id="UP000886800">
    <property type="component" value="Unassembled WGS sequence"/>
</dbReference>
<dbReference type="SUPFAM" id="SSF52374">
    <property type="entry name" value="Nucleotidylyl transferase"/>
    <property type="match status" value="1"/>
</dbReference>
<evidence type="ECO:0000256" key="2">
    <source>
        <dbReference type="ARBA" id="ARBA00022679"/>
    </source>
</evidence>
<proteinExistence type="inferred from homology"/>
<evidence type="ECO:0000259" key="10">
    <source>
        <dbReference type="Pfam" id="PF01467"/>
    </source>
</evidence>
<dbReference type="NCBIfam" id="TIGR01510">
    <property type="entry name" value="coaD_prev_kdtB"/>
    <property type="match status" value="1"/>
</dbReference>
<comment type="subcellular location">
    <subcellularLocation>
        <location evidence="9">Cytoplasm</location>
    </subcellularLocation>
</comment>
<keyword evidence="6 9" id="KW-0460">Magnesium</keyword>
<dbReference type="CDD" id="cd02163">
    <property type="entry name" value="PPAT"/>
    <property type="match status" value="1"/>
</dbReference>
<dbReference type="HAMAP" id="MF_00151">
    <property type="entry name" value="PPAT_bact"/>
    <property type="match status" value="1"/>
</dbReference>
<dbReference type="EC" id="2.7.7.3" evidence="9"/>
<comment type="caution">
    <text evidence="11">The sequence shown here is derived from an EMBL/GenBank/DDBJ whole genome shotgun (WGS) entry which is preliminary data.</text>
</comment>
<comment type="pathway">
    <text evidence="9">Cofactor biosynthesis; coenzyme A biosynthesis; CoA from (R)-pantothenate: step 4/5.</text>
</comment>
<dbReference type="GO" id="GO:0005737">
    <property type="term" value="C:cytoplasm"/>
    <property type="evidence" value="ECO:0007669"/>
    <property type="project" value="UniProtKB-SubCell"/>
</dbReference>
<dbReference type="AlphaFoldDB" id="A0A9D1WSS2"/>
<name>A0A9D1WSS2_9FIRM</name>
<evidence type="ECO:0000256" key="1">
    <source>
        <dbReference type="ARBA" id="ARBA00022490"/>
    </source>
</evidence>
<evidence type="ECO:0000313" key="12">
    <source>
        <dbReference type="Proteomes" id="UP000886800"/>
    </source>
</evidence>
<feature type="domain" description="Cytidyltransferase-like" evidence="10">
    <location>
        <begin position="6"/>
        <end position="134"/>
    </location>
</feature>
<comment type="cofactor">
    <cofactor evidence="9">
        <name>Mg(2+)</name>
        <dbReference type="ChEBI" id="CHEBI:18420"/>
    </cofactor>
</comment>
<dbReference type="InterPro" id="IPR001980">
    <property type="entry name" value="PPAT"/>
</dbReference>
<feature type="binding site" evidence="9">
    <location>
        <position position="74"/>
    </location>
    <ligand>
        <name>substrate</name>
    </ligand>
</feature>
<feature type="binding site" evidence="9">
    <location>
        <position position="42"/>
    </location>
    <ligand>
        <name>substrate</name>
    </ligand>
</feature>
<comment type="catalytic activity">
    <reaction evidence="8 9">
        <text>(R)-4'-phosphopantetheine + ATP + H(+) = 3'-dephospho-CoA + diphosphate</text>
        <dbReference type="Rhea" id="RHEA:19801"/>
        <dbReference type="ChEBI" id="CHEBI:15378"/>
        <dbReference type="ChEBI" id="CHEBI:30616"/>
        <dbReference type="ChEBI" id="CHEBI:33019"/>
        <dbReference type="ChEBI" id="CHEBI:57328"/>
        <dbReference type="ChEBI" id="CHEBI:61723"/>
        <dbReference type="EC" id="2.7.7.3"/>
    </reaction>
</comment>
<evidence type="ECO:0000313" key="11">
    <source>
        <dbReference type="EMBL" id="HIX65360.1"/>
    </source>
</evidence>
<gene>
    <name evidence="9 11" type="primary">coaD</name>
    <name evidence="11" type="ORF">H9736_03840</name>
</gene>
<sequence>MPRMVICPGSFDPITKGHEDIIRRAAALFDQVRVLVSTNPEKSPIFSVQERMELIRDVCKDLPNVEVDSFNGLLVDYLAQSGAVAIVKGLRAVSDFDYEFQQAMANRAMQPQAETIFLTPNVKNMFLSSSVVRQIARFGGDISQFVPACVVDRVVARMTEANRKYLEKE</sequence>
<keyword evidence="3 9" id="KW-0548">Nucleotidyltransferase</keyword>
<comment type="subunit">
    <text evidence="9">Homohexamer.</text>
</comment>
<dbReference type="InterPro" id="IPR014729">
    <property type="entry name" value="Rossmann-like_a/b/a_fold"/>
</dbReference>
<dbReference type="Gene3D" id="3.40.50.620">
    <property type="entry name" value="HUPs"/>
    <property type="match status" value="1"/>
</dbReference>
<feature type="binding site" evidence="9">
    <location>
        <begin position="10"/>
        <end position="11"/>
    </location>
    <ligand>
        <name>ATP</name>
        <dbReference type="ChEBI" id="CHEBI:30616"/>
    </ligand>
</feature>
<dbReference type="GO" id="GO:0005524">
    <property type="term" value="F:ATP binding"/>
    <property type="evidence" value="ECO:0007669"/>
    <property type="project" value="UniProtKB-KW"/>
</dbReference>
<keyword evidence="7 9" id="KW-0173">Coenzyme A biosynthesis</keyword>
<reference evidence="11" key="1">
    <citation type="journal article" date="2021" name="PeerJ">
        <title>Extensive microbial diversity within the chicken gut microbiome revealed by metagenomics and culture.</title>
        <authorList>
            <person name="Gilroy R."/>
            <person name="Ravi A."/>
            <person name="Getino M."/>
            <person name="Pursley I."/>
            <person name="Horton D.L."/>
            <person name="Alikhan N.F."/>
            <person name="Baker D."/>
            <person name="Gharbi K."/>
            <person name="Hall N."/>
            <person name="Watson M."/>
            <person name="Adriaenssens E.M."/>
            <person name="Foster-Nyarko E."/>
            <person name="Jarju S."/>
            <person name="Secka A."/>
            <person name="Antonio M."/>
            <person name="Oren A."/>
            <person name="Chaudhuri R.R."/>
            <person name="La Ragione R."/>
            <person name="Hildebrand F."/>
            <person name="Pallen M.J."/>
        </authorList>
    </citation>
    <scope>NUCLEOTIDE SEQUENCE</scope>
    <source>
        <strain evidence="11">CHK188-5543</strain>
    </source>
</reference>
<reference evidence="11" key="2">
    <citation type="submission" date="2021-04" db="EMBL/GenBank/DDBJ databases">
        <authorList>
            <person name="Gilroy R."/>
        </authorList>
    </citation>
    <scope>NUCLEOTIDE SEQUENCE</scope>
    <source>
        <strain evidence="11">CHK188-5543</strain>
    </source>
</reference>
<feature type="binding site" evidence="9">
    <location>
        <position position="18"/>
    </location>
    <ligand>
        <name>ATP</name>
        <dbReference type="ChEBI" id="CHEBI:30616"/>
    </ligand>
</feature>
<dbReference type="EMBL" id="DXES01000080">
    <property type="protein sequence ID" value="HIX65360.1"/>
    <property type="molecule type" value="Genomic_DNA"/>
</dbReference>
<keyword evidence="4 9" id="KW-0547">Nucleotide-binding</keyword>
<evidence type="ECO:0000256" key="7">
    <source>
        <dbReference type="ARBA" id="ARBA00022993"/>
    </source>
</evidence>
<keyword evidence="5 9" id="KW-0067">ATP-binding</keyword>
<accession>A0A9D1WSS2</accession>
<dbReference type="PRINTS" id="PR01020">
    <property type="entry name" value="LPSBIOSNTHSS"/>
</dbReference>
<feature type="binding site" evidence="9">
    <location>
        <begin position="124"/>
        <end position="130"/>
    </location>
    <ligand>
        <name>ATP</name>
        <dbReference type="ChEBI" id="CHEBI:30616"/>
    </ligand>
</feature>
<feature type="binding site" evidence="9">
    <location>
        <begin position="89"/>
        <end position="91"/>
    </location>
    <ligand>
        <name>ATP</name>
        <dbReference type="ChEBI" id="CHEBI:30616"/>
    </ligand>
</feature>
<feature type="binding site" evidence="9">
    <location>
        <position position="10"/>
    </location>
    <ligand>
        <name>substrate</name>
    </ligand>
</feature>
<evidence type="ECO:0000256" key="4">
    <source>
        <dbReference type="ARBA" id="ARBA00022741"/>
    </source>
</evidence>
<comment type="function">
    <text evidence="9">Reversibly transfers an adenylyl group from ATP to 4'-phosphopantetheine, yielding dephospho-CoA (dPCoA) and pyrophosphate.</text>
</comment>
<feature type="binding site" evidence="9">
    <location>
        <position position="99"/>
    </location>
    <ligand>
        <name>ATP</name>
        <dbReference type="ChEBI" id="CHEBI:30616"/>
    </ligand>
</feature>
<keyword evidence="1 9" id="KW-0963">Cytoplasm</keyword>
<dbReference type="PANTHER" id="PTHR21342">
    <property type="entry name" value="PHOSPHOPANTETHEINE ADENYLYLTRANSFERASE"/>
    <property type="match status" value="1"/>
</dbReference>
<dbReference type="GO" id="GO:0015937">
    <property type="term" value="P:coenzyme A biosynthetic process"/>
    <property type="evidence" value="ECO:0007669"/>
    <property type="project" value="UniProtKB-UniRule"/>
</dbReference>
<evidence type="ECO:0000256" key="9">
    <source>
        <dbReference type="HAMAP-Rule" id="MF_00151"/>
    </source>
</evidence>
<dbReference type="Pfam" id="PF01467">
    <property type="entry name" value="CTP_transf_like"/>
    <property type="match status" value="1"/>
</dbReference>
<evidence type="ECO:0000256" key="3">
    <source>
        <dbReference type="ARBA" id="ARBA00022695"/>
    </source>
</evidence>
<evidence type="ECO:0000256" key="6">
    <source>
        <dbReference type="ARBA" id="ARBA00022842"/>
    </source>
</evidence>
<organism evidence="11 12">
    <name type="scientific">Candidatus Anaerotruncus excrementipullorum</name>
    <dbReference type="NCBI Taxonomy" id="2838465"/>
    <lineage>
        <taxon>Bacteria</taxon>
        <taxon>Bacillati</taxon>
        <taxon>Bacillota</taxon>
        <taxon>Clostridia</taxon>
        <taxon>Eubacteriales</taxon>
        <taxon>Oscillospiraceae</taxon>
        <taxon>Anaerotruncus</taxon>
    </lineage>
</organism>
<feature type="site" description="Transition state stabilizer" evidence="9">
    <location>
        <position position="18"/>
    </location>
</feature>
<feature type="binding site" evidence="9">
    <location>
        <position position="88"/>
    </location>
    <ligand>
        <name>substrate</name>
    </ligand>
</feature>
<comment type="similarity">
    <text evidence="9">Belongs to the bacterial CoaD family.</text>
</comment>
<evidence type="ECO:0000256" key="8">
    <source>
        <dbReference type="ARBA" id="ARBA00029346"/>
    </source>
</evidence>
<dbReference type="NCBIfam" id="TIGR00125">
    <property type="entry name" value="cyt_tran_rel"/>
    <property type="match status" value="1"/>
</dbReference>
<dbReference type="PANTHER" id="PTHR21342:SF1">
    <property type="entry name" value="PHOSPHOPANTETHEINE ADENYLYLTRANSFERASE"/>
    <property type="match status" value="1"/>
</dbReference>
<dbReference type="GO" id="GO:0004595">
    <property type="term" value="F:pantetheine-phosphate adenylyltransferase activity"/>
    <property type="evidence" value="ECO:0007669"/>
    <property type="project" value="UniProtKB-UniRule"/>
</dbReference>
<protein>
    <recommendedName>
        <fullName evidence="9">Phosphopantetheine adenylyltransferase</fullName>
        <ecNumber evidence="9">2.7.7.3</ecNumber>
    </recommendedName>
    <alternativeName>
        <fullName evidence="9">Dephospho-CoA pyrophosphorylase</fullName>
    </alternativeName>
    <alternativeName>
        <fullName evidence="9">Pantetheine-phosphate adenylyltransferase</fullName>
        <shortName evidence="9">PPAT</shortName>
    </alternativeName>
</protein>